<keyword evidence="3" id="KW-1185">Reference proteome</keyword>
<organism evidence="2 3">
    <name type="scientific">Apatococcus fuscideae</name>
    <dbReference type="NCBI Taxonomy" id="2026836"/>
    <lineage>
        <taxon>Eukaryota</taxon>
        <taxon>Viridiplantae</taxon>
        <taxon>Chlorophyta</taxon>
        <taxon>core chlorophytes</taxon>
        <taxon>Trebouxiophyceae</taxon>
        <taxon>Chlorellales</taxon>
        <taxon>Chlorellaceae</taxon>
        <taxon>Apatococcus</taxon>
    </lineage>
</organism>
<name>A0AAW1SQK9_9CHLO</name>
<dbReference type="PANTHER" id="PTHR22684">
    <property type="entry name" value="NULP1-RELATED"/>
    <property type="match status" value="1"/>
</dbReference>
<feature type="compositionally biased region" description="Low complexity" evidence="1">
    <location>
        <begin position="187"/>
        <end position="197"/>
    </location>
</feature>
<dbReference type="EMBL" id="JALJOV010001219">
    <property type="protein sequence ID" value="KAK9851873.1"/>
    <property type="molecule type" value="Genomic_DNA"/>
</dbReference>
<accession>A0AAW1SQK9</accession>
<dbReference type="PANTHER" id="PTHR22684:SF0">
    <property type="entry name" value="RIBOSOME QUALITY CONTROL COMPLEX SUBUNIT TCF25"/>
    <property type="match status" value="1"/>
</dbReference>
<gene>
    <name evidence="2" type="ORF">WJX84_005125</name>
</gene>
<feature type="region of interest" description="Disordered" evidence="1">
    <location>
        <begin position="179"/>
        <end position="207"/>
    </location>
</feature>
<reference evidence="2 3" key="1">
    <citation type="journal article" date="2024" name="Nat. Commun.">
        <title>Phylogenomics reveals the evolutionary origins of lichenization in chlorophyte algae.</title>
        <authorList>
            <person name="Puginier C."/>
            <person name="Libourel C."/>
            <person name="Otte J."/>
            <person name="Skaloud P."/>
            <person name="Haon M."/>
            <person name="Grisel S."/>
            <person name="Petersen M."/>
            <person name="Berrin J.G."/>
            <person name="Delaux P.M."/>
            <person name="Dal Grande F."/>
            <person name="Keller J."/>
        </authorList>
    </citation>
    <scope>NUCLEOTIDE SEQUENCE [LARGE SCALE GENOMIC DNA]</scope>
    <source>
        <strain evidence="2 3">SAG 2523</strain>
    </source>
</reference>
<evidence type="ECO:0000256" key="1">
    <source>
        <dbReference type="SAM" id="MobiDB-lite"/>
    </source>
</evidence>
<feature type="non-terminal residue" evidence="2">
    <location>
        <position position="1"/>
    </location>
</feature>
<dbReference type="InterPro" id="IPR006994">
    <property type="entry name" value="TCF25/Rqc1"/>
</dbReference>
<sequence>AVQRVFEQSQASMDPNRIVQILQQHPYHIDSLLTMYELYRSTGEQAYADEILERCLYALEMAWHPWFNPAGGNCRLDFEVEANRPLFTAIFRYMQKLSRQGLHSTALELAKLLMALDPTDPVGVFCWIDYLALRAHRFAFLQRLLEEYPDKTISLLPNMSYSAALAVWEAAQPGLAAAQRGKSGTASSSSSSSSKSSANGHAAPSASPMEALREPLVQAILLHPLALVRLMDKVRDQGAGKDSEWSDILANPLFAQASDGGSASLSHLVDLFVERHHLLWKATAVQAWLKEGCRAAIAASADGQASNWAAVRAETFPPSSENMYGDLRLIDFSDRVAAIPQEEARAAMEQMGPAGGAQMPLDMSPEELESMRSEAERLLQEHTRPGGRQLTEEELQGANPLMMLLRSMLPWVNAPDGPAEGAAAEEADDSSQP</sequence>
<comment type="caution">
    <text evidence="2">The sequence shown here is derived from an EMBL/GenBank/DDBJ whole genome shotgun (WGS) entry which is preliminary data.</text>
</comment>
<evidence type="ECO:0000313" key="3">
    <source>
        <dbReference type="Proteomes" id="UP001485043"/>
    </source>
</evidence>
<feature type="compositionally biased region" description="Acidic residues" evidence="1">
    <location>
        <begin position="423"/>
        <end position="433"/>
    </location>
</feature>
<protein>
    <recommendedName>
        <fullName evidence="4">Nuclear pore complex protein Nup85</fullName>
    </recommendedName>
</protein>
<dbReference type="Proteomes" id="UP001485043">
    <property type="component" value="Unassembled WGS sequence"/>
</dbReference>
<dbReference type="GO" id="GO:1990112">
    <property type="term" value="C:RQC complex"/>
    <property type="evidence" value="ECO:0007669"/>
    <property type="project" value="TreeGrafter"/>
</dbReference>
<dbReference type="Pfam" id="PF04910">
    <property type="entry name" value="Tcf25"/>
    <property type="match status" value="1"/>
</dbReference>
<evidence type="ECO:0008006" key="4">
    <source>
        <dbReference type="Google" id="ProtNLM"/>
    </source>
</evidence>
<evidence type="ECO:0000313" key="2">
    <source>
        <dbReference type="EMBL" id="KAK9851873.1"/>
    </source>
</evidence>
<feature type="region of interest" description="Disordered" evidence="1">
    <location>
        <begin position="412"/>
        <end position="433"/>
    </location>
</feature>
<dbReference type="AlphaFoldDB" id="A0AAW1SQK9"/>
<feature type="region of interest" description="Disordered" evidence="1">
    <location>
        <begin position="353"/>
        <end position="373"/>
    </location>
</feature>
<proteinExistence type="predicted"/>